<gene>
    <name evidence="9 11 12" type="ORF">SRAE_2000495500</name>
</gene>
<dbReference type="STRING" id="34506.A0A090LKI3"/>
<evidence type="ECO:0000256" key="2">
    <source>
        <dbReference type="ARBA" id="ARBA00022833"/>
    </source>
</evidence>
<accession>A0A090LKI3</accession>
<keyword evidence="6" id="KW-0378">Hydrolase</keyword>
<dbReference type="SUPFAM" id="SSF55486">
    <property type="entry name" value="Metalloproteases ('zincins'), catalytic domain"/>
    <property type="match status" value="1"/>
</dbReference>
<name>A0A090LKI3_STRRB</name>
<evidence type="ECO:0000313" key="11">
    <source>
        <dbReference type="WBParaSite" id="SRAE_2000495500.1"/>
    </source>
</evidence>
<proteinExistence type="predicted"/>
<keyword evidence="10" id="KW-1185">Reference proteome</keyword>
<dbReference type="GO" id="GO:0006508">
    <property type="term" value="P:proteolysis"/>
    <property type="evidence" value="ECO:0007669"/>
    <property type="project" value="UniProtKB-KW"/>
</dbReference>
<organism evidence="9">
    <name type="scientific">Strongyloides ratti</name>
    <name type="common">Parasitic roundworm</name>
    <dbReference type="NCBI Taxonomy" id="34506"/>
    <lineage>
        <taxon>Eukaryota</taxon>
        <taxon>Metazoa</taxon>
        <taxon>Ecdysozoa</taxon>
        <taxon>Nematoda</taxon>
        <taxon>Chromadorea</taxon>
        <taxon>Rhabditida</taxon>
        <taxon>Tylenchina</taxon>
        <taxon>Panagrolaimomorpha</taxon>
        <taxon>Strongyloidoidea</taxon>
        <taxon>Strongyloididae</taxon>
        <taxon>Strongyloides</taxon>
    </lineage>
</organism>
<dbReference type="PANTHER" id="PTHR10127:SF802">
    <property type="entry name" value="ZINC METALLOPROTEINASE NAS-10"/>
    <property type="match status" value="1"/>
</dbReference>
<evidence type="ECO:0000259" key="8">
    <source>
        <dbReference type="PROSITE" id="PS51864"/>
    </source>
</evidence>
<feature type="disulfide bond" evidence="4">
    <location>
        <begin position="253"/>
        <end position="262"/>
    </location>
</feature>
<evidence type="ECO:0000256" key="3">
    <source>
        <dbReference type="ARBA" id="ARBA00023049"/>
    </source>
</evidence>
<dbReference type="EMBL" id="LN609529">
    <property type="protein sequence ID" value="CEF70322.2"/>
    <property type="molecule type" value="Genomic_DNA"/>
</dbReference>
<dbReference type="OrthoDB" id="5819035at2759"/>
<keyword evidence="3 6" id="KW-0482">Metalloprotease</keyword>
<dbReference type="PRINTS" id="PR00480">
    <property type="entry name" value="ASTACIN"/>
</dbReference>
<dbReference type="AlphaFoldDB" id="A0A090LKI3"/>
<feature type="domain" description="Peptidase M12A" evidence="8">
    <location>
        <begin position="35"/>
        <end position="228"/>
    </location>
</feature>
<dbReference type="InterPro" id="IPR000742">
    <property type="entry name" value="EGF"/>
</dbReference>
<dbReference type="Proteomes" id="UP000035682">
    <property type="component" value="Unplaced"/>
</dbReference>
<comment type="cofactor">
    <cofactor evidence="6">
        <name>Zn(2+)</name>
        <dbReference type="ChEBI" id="CHEBI:29105"/>
    </cofactor>
    <text evidence="6">Binds 1 zinc ion per subunit.</text>
</comment>
<evidence type="ECO:0000256" key="6">
    <source>
        <dbReference type="RuleBase" id="RU361183"/>
    </source>
</evidence>
<dbReference type="GeneID" id="36382695"/>
<dbReference type="CTD" id="36382695"/>
<dbReference type="InterPro" id="IPR001506">
    <property type="entry name" value="Peptidase_M12A"/>
</dbReference>
<protein>
    <recommendedName>
        <fullName evidence="6">Metalloendopeptidase</fullName>
        <ecNumber evidence="6">3.4.24.-</ecNumber>
    </recommendedName>
</protein>
<dbReference type="RefSeq" id="XP_024509521.1">
    <property type="nucleotide sequence ID" value="XM_024643900.1"/>
</dbReference>
<keyword evidence="2 6" id="KW-0862">Zinc</keyword>
<reference evidence="9" key="2">
    <citation type="submission" date="2014-09" db="EMBL/GenBank/DDBJ databases">
        <authorList>
            <person name="Aslett A.Martin."/>
        </authorList>
    </citation>
    <scope>NUCLEOTIDE SEQUENCE</scope>
    <source>
        <strain evidence="9">ED321 Heterogonic</strain>
    </source>
</reference>
<dbReference type="GO" id="GO:0004222">
    <property type="term" value="F:metalloendopeptidase activity"/>
    <property type="evidence" value="ECO:0007669"/>
    <property type="project" value="UniProtKB-UniRule"/>
</dbReference>
<dbReference type="InterPro" id="IPR024079">
    <property type="entry name" value="MetalloPept_cat_dom_sf"/>
</dbReference>
<keyword evidence="4" id="KW-1015">Disulfide bond</keyword>
<keyword evidence="6" id="KW-0645">Protease</keyword>
<evidence type="ECO:0000256" key="1">
    <source>
        <dbReference type="ARBA" id="ARBA00022723"/>
    </source>
</evidence>
<keyword evidence="1 6" id="KW-0479">Metal-binding</keyword>
<evidence type="ECO:0000256" key="4">
    <source>
        <dbReference type="PROSITE-ProRule" id="PRU00076"/>
    </source>
</evidence>
<keyword evidence="4" id="KW-0245">EGF-like domain</keyword>
<feature type="domain" description="EGF-like" evidence="7">
    <location>
        <begin position="223"/>
        <end position="263"/>
    </location>
</feature>
<dbReference type="PROSITE" id="PS50026">
    <property type="entry name" value="EGF_3"/>
    <property type="match status" value="1"/>
</dbReference>
<dbReference type="PROSITE" id="PS51864">
    <property type="entry name" value="ASTACIN"/>
    <property type="match status" value="1"/>
</dbReference>
<dbReference type="WBParaSite" id="SRAE_2000495500.1">
    <property type="protein sequence ID" value="SRAE_2000495500.1"/>
    <property type="gene ID" value="WBGene00265202"/>
</dbReference>
<dbReference type="Pfam" id="PF01400">
    <property type="entry name" value="Astacin"/>
    <property type="match status" value="1"/>
</dbReference>
<sequence>MIFFIMLIIFFKIINGIILTNISFDNYYDNKRQKKAILRDESKIWREKEIQYYVHPALDHTLIKVALSRISKETCFFFRYETRYKNSLFVYLPGKYYETNLGRGREIPHKIFVPKYLQDIGKVIRETMRALGIEYEHNRPDRNMFVVIFFDSIKPDFLEYFKKKSFDETRTYGIEYNYRSIMHFSPHEYSKRFRKALFSKDRLMESSIGLSKYLTFGDAKLLNKKYCSFPQIFYPNCFNRGYQHPRSPNTCKCLPFFIGNRCEGIMQNGHSCSQNNFYTVRPQESITYLNVGGKCFYLIRSNSGKKIKIKIKFFNVDPYYNIKCTVGNSVEIRIKSLFVDGILFCPSRGQLDFISTRDMVAIISNFPPSNIQLKVTYSEA</sequence>
<evidence type="ECO:0000313" key="10">
    <source>
        <dbReference type="Proteomes" id="UP000035682"/>
    </source>
</evidence>
<evidence type="ECO:0000259" key="7">
    <source>
        <dbReference type="PROSITE" id="PS50026"/>
    </source>
</evidence>
<dbReference type="SMR" id="A0A090LKI3"/>
<dbReference type="EC" id="3.4.24.-" evidence="6"/>
<dbReference type="PROSITE" id="PS00022">
    <property type="entry name" value="EGF_1"/>
    <property type="match status" value="1"/>
</dbReference>
<evidence type="ECO:0000313" key="9">
    <source>
        <dbReference type="EMBL" id="CEF70322.2"/>
    </source>
</evidence>
<dbReference type="PANTHER" id="PTHR10127">
    <property type="entry name" value="DISCOIDIN, CUB, EGF, LAMININ , AND ZINC METALLOPROTEASE DOMAIN CONTAINING"/>
    <property type="match status" value="1"/>
</dbReference>
<reference evidence="10" key="1">
    <citation type="submission" date="2014-09" db="EMBL/GenBank/DDBJ databases">
        <authorList>
            <person name="Martin A.A."/>
        </authorList>
    </citation>
    <scope>NUCLEOTIDE SEQUENCE</scope>
    <source>
        <strain evidence="10">ED321</strain>
    </source>
</reference>
<dbReference type="WormBase" id="SRAE_2000495500">
    <property type="protein sequence ID" value="SRP01640"/>
    <property type="gene ID" value="WBGene00265202"/>
</dbReference>
<comment type="caution">
    <text evidence="4">Lacks conserved residue(s) required for the propagation of feature annotation.</text>
</comment>
<evidence type="ECO:0000256" key="5">
    <source>
        <dbReference type="PROSITE-ProRule" id="PRU01211"/>
    </source>
</evidence>
<dbReference type="GO" id="GO:0046872">
    <property type="term" value="F:metal ion binding"/>
    <property type="evidence" value="ECO:0007669"/>
    <property type="project" value="UniProtKB-KW"/>
</dbReference>
<reference evidence="11" key="3">
    <citation type="submission" date="2020-12" db="UniProtKB">
        <authorList>
            <consortium name="WormBaseParasite"/>
        </authorList>
    </citation>
    <scope>IDENTIFICATION</scope>
</reference>
<feature type="active site" evidence="5">
    <location>
        <position position="126"/>
    </location>
</feature>
<evidence type="ECO:0000313" key="12">
    <source>
        <dbReference type="WormBase" id="SRAE_2000495500"/>
    </source>
</evidence>
<dbReference type="Gene3D" id="3.40.390.10">
    <property type="entry name" value="Collagenase (Catalytic Domain)"/>
    <property type="match status" value="1"/>
</dbReference>